<dbReference type="PANTHER" id="PTHR30055">
    <property type="entry name" value="HTH-TYPE TRANSCRIPTIONAL REGULATOR RUTR"/>
    <property type="match status" value="1"/>
</dbReference>
<comment type="caution">
    <text evidence="4">The sequence shown here is derived from an EMBL/GenBank/DDBJ whole genome shotgun (WGS) entry which is preliminary data.</text>
</comment>
<dbReference type="Pfam" id="PF00440">
    <property type="entry name" value="TetR_N"/>
    <property type="match status" value="1"/>
</dbReference>
<keyword evidence="1 2" id="KW-0238">DNA-binding</keyword>
<dbReference type="PANTHER" id="PTHR30055:SF146">
    <property type="entry name" value="HTH-TYPE TRANSCRIPTIONAL DUAL REGULATOR CECR"/>
    <property type="match status" value="1"/>
</dbReference>
<accession>A0ABX2P9Z6</accession>
<dbReference type="SUPFAM" id="SSF48498">
    <property type="entry name" value="Tetracyclin repressor-like, C-terminal domain"/>
    <property type="match status" value="1"/>
</dbReference>
<dbReference type="SUPFAM" id="SSF46689">
    <property type="entry name" value="Homeodomain-like"/>
    <property type="match status" value="1"/>
</dbReference>
<dbReference type="PROSITE" id="PS01081">
    <property type="entry name" value="HTH_TETR_1"/>
    <property type="match status" value="1"/>
</dbReference>
<dbReference type="RefSeq" id="WP_176852691.1">
    <property type="nucleotide sequence ID" value="NZ_JABCJD010000001.1"/>
</dbReference>
<name>A0ABX2P9Z6_9RHOB</name>
<evidence type="ECO:0000313" key="5">
    <source>
        <dbReference type="Proteomes" id="UP000523601"/>
    </source>
</evidence>
<dbReference type="Proteomes" id="UP000523601">
    <property type="component" value="Unassembled WGS sequence"/>
</dbReference>
<dbReference type="InterPro" id="IPR023772">
    <property type="entry name" value="DNA-bd_HTH_TetR-type_CS"/>
</dbReference>
<feature type="DNA-binding region" description="H-T-H motif" evidence="2">
    <location>
        <begin position="33"/>
        <end position="52"/>
    </location>
</feature>
<dbReference type="PROSITE" id="PS50977">
    <property type="entry name" value="HTH_TETR_2"/>
    <property type="match status" value="1"/>
</dbReference>
<keyword evidence="5" id="KW-1185">Reference proteome</keyword>
<dbReference type="InterPro" id="IPR009057">
    <property type="entry name" value="Homeodomain-like_sf"/>
</dbReference>
<feature type="domain" description="HTH tetR-type" evidence="3">
    <location>
        <begin position="10"/>
        <end position="70"/>
    </location>
</feature>
<reference evidence="4 5" key="1">
    <citation type="submission" date="2020-04" db="EMBL/GenBank/DDBJ databases">
        <title>Donghicola sp., a member of the Rhodobacteraceae family isolated from mangrove forest in Thailand.</title>
        <authorList>
            <person name="Charoenyingcharoen P."/>
            <person name="Yukphan P."/>
        </authorList>
    </citation>
    <scope>NUCLEOTIDE SEQUENCE [LARGE SCALE GENOMIC DNA]</scope>
    <source>
        <strain evidence="4 5">C2-DW-16</strain>
    </source>
</reference>
<evidence type="ECO:0000256" key="2">
    <source>
        <dbReference type="PROSITE-ProRule" id="PRU00335"/>
    </source>
</evidence>
<dbReference type="InterPro" id="IPR001647">
    <property type="entry name" value="HTH_TetR"/>
</dbReference>
<gene>
    <name evidence="4" type="ORF">HJ526_02590</name>
</gene>
<evidence type="ECO:0000313" key="4">
    <source>
        <dbReference type="EMBL" id="NVO26295.1"/>
    </source>
</evidence>
<evidence type="ECO:0000256" key="1">
    <source>
        <dbReference type="ARBA" id="ARBA00023125"/>
    </source>
</evidence>
<dbReference type="Gene3D" id="1.10.10.60">
    <property type="entry name" value="Homeodomain-like"/>
    <property type="match status" value="1"/>
</dbReference>
<evidence type="ECO:0000259" key="3">
    <source>
        <dbReference type="PROSITE" id="PS50977"/>
    </source>
</evidence>
<dbReference type="InterPro" id="IPR039536">
    <property type="entry name" value="TetR_C_Proteobacteria"/>
</dbReference>
<dbReference type="Gene3D" id="1.10.357.10">
    <property type="entry name" value="Tetracycline Repressor, domain 2"/>
    <property type="match status" value="1"/>
</dbReference>
<sequence>MNVAHEVRRGRKFDQVLEGARQIFMRDGFEGASVDDIATAANVSKATLYSYFPDKRLLFMEVARCECATQADKASVEISVEAGARAVLTYVGEKIWGFTSSEMGLKMFRICVAESGRFPELGQAFYESGPEVMVARLSEYFEEAESRGELRIPDKRLAVFQFSDMCKSDLWLQMVLGVRTEVAPEERRRLIDSAVDVFLARYGV</sequence>
<dbReference type="PRINTS" id="PR00455">
    <property type="entry name" value="HTHTETR"/>
</dbReference>
<organism evidence="4 5">
    <name type="scientific">Donghicola mangrovi</name>
    <dbReference type="NCBI Taxonomy" id="2729614"/>
    <lineage>
        <taxon>Bacteria</taxon>
        <taxon>Pseudomonadati</taxon>
        <taxon>Pseudomonadota</taxon>
        <taxon>Alphaproteobacteria</taxon>
        <taxon>Rhodobacterales</taxon>
        <taxon>Roseobacteraceae</taxon>
        <taxon>Donghicola</taxon>
    </lineage>
</organism>
<proteinExistence type="predicted"/>
<dbReference type="InterPro" id="IPR050109">
    <property type="entry name" value="HTH-type_TetR-like_transc_reg"/>
</dbReference>
<dbReference type="InterPro" id="IPR036271">
    <property type="entry name" value="Tet_transcr_reg_TetR-rel_C_sf"/>
</dbReference>
<dbReference type="EMBL" id="JABCJD010000001">
    <property type="protein sequence ID" value="NVO26295.1"/>
    <property type="molecule type" value="Genomic_DNA"/>
</dbReference>
<dbReference type="Pfam" id="PF14246">
    <property type="entry name" value="TetR_C_7"/>
    <property type="match status" value="1"/>
</dbReference>
<protein>
    <submittedName>
        <fullName evidence="4">TetR/AcrR family transcriptional regulator</fullName>
    </submittedName>
</protein>